<comment type="caution">
    <text evidence="6">The sequence shown here is derived from an EMBL/GenBank/DDBJ whole genome shotgun (WGS) entry which is preliminary data.</text>
</comment>
<proteinExistence type="predicted"/>
<dbReference type="InterPro" id="IPR000537">
    <property type="entry name" value="UbiA_prenyltransferase"/>
</dbReference>
<keyword evidence="6" id="KW-0808">Transferase</keyword>
<comment type="subcellular location">
    <subcellularLocation>
        <location evidence="1">Membrane</location>
        <topology evidence="1">Multi-pass membrane protein</topology>
    </subcellularLocation>
</comment>
<feature type="transmembrane region" description="Helical" evidence="5">
    <location>
        <begin position="200"/>
        <end position="226"/>
    </location>
</feature>
<dbReference type="RefSeq" id="WP_146398004.1">
    <property type="nucleotide sequence ID" value="NZ_SJPQ01000001.1"/>
</dbReference>
<evidence type="ECO:0000256" key="5">
    <source>
        <dbReference type="SAM" id="Phobius"/>
    </source>
</evidence>
<accession>A0A5C5ZTJ4</accession>
<evidence type="ECO:0000256" key="3">
    <source>
        <dbReference type="ARBA" id="ARBA00022989"/>
    </source>
</evidence>
<reference evidence="6 7" key="1">
    <citation type="submission" date="2019-02" db="EMBL/GenBank/DDBJ databases">
        <title>Deep-cultivation of Planctomycetes and their phenomic and genomic characterization uncovers novel biology.</title>
        <authorList>
            <person name="Wiegand S."/>
            <person name="Jogler M."/>
            <person name="Boedeker C."/>
            <person name="Pinto D."/>
            <person name="Vollmers J."/>
            <person name="Rivas-Marin E."/>
            <person name="Kohn T."/>
            <person name="Peeters S.H."/>
            <person name="Heuer A."/>
            <person name="Rast P."/>
            <person name="Oberbeckmann S."/>
            <person name="Bunk B."/>
            <person name="Jeske O."/>
            <person name="Meyerdierks A."/>
            <person name="Storesund J.E."/>
            <person name="Kallscheuer N."/>
            <person name="Luecker S."/>
            <person name="Lage O.M."/>
            <person name="Pohl T."/>
            <person name="Merkel B.J."/>
            <person name="Hornburger P."/>
            <person name="Mueller R.-W."/>
            <person name="Bruemmer F."/>
            <person name="Labrenz M."/>
            <person name="Spormann A.M."/>
            <person name="Op Den Camp H."/>
            <person name="Overmann J."/>
            <person name="Amann R."/>
            <person name="Jetten M.S.M."/>
            <person name="Mascher T."/>
            <person name="Medema M.H."/>
            <person name="Devos D.P."/>
            <person name="Kaster A.-K."/>
            <person name="Ovreas L."/>
            <person name="Rohde M."/>
            <person name="Galperin M.Y."/>
            <person name="Jogler C."/>
        </authorList>
    </citation>
    <scope>NUCLEOTIDE SEQUENCE [LARGE SCALE GENOMIC DNA]</scope>
    <source>
        <strain evidence="6 7">Mal64</strain>
    </source>
</reference>
<keyword evidence="4 5" id="KW-0472">Membrane</keyword>
<sequence>MLGGRLADTVRVSRPGFWITHLWFYLLPLGGRDVLAQPAFWLGAIYATAPLGHLLYGWNDLGDEASDRLNPRKGNLLFGARPSDEERRHLPRKMALVQAPFWALFLWLIGPKFLLWAAAACAVNWAYNNHPLRLKSRPLFDLANQTGYLLVFVLSSWLNEAPLLAWPAQLFGALFAMHSHLLGQIADVEPDRAAGRQTTAVWLGAAGAKLLTAALLLVEAMVVWRWFDCAPLAWFLALAGAGFAADRVLRGGRLVSDRQLAVVFIAWNIAAVASAYWVWRAAVFVE</sequence>
<organism evidence="6 7">
    <name type="scientific">Pseudobythopirellula maris</name>
    <dbReference type="NCBI Taxonomy" id="2527991"/>
    <lineage>
        <taxon>Bacteria</taxon>
        <taxon>Pseudomonadati</taxon>
        <taxon>Planctomycetota</taxon>
        <taxon>Planctomycetia</taxon>
        <taxon>Pirellulales</taxon>
        <taxon>Lacipirellulaceae</taxon>
        <taxon>Pseudobythopirellula</taxon>
    </lineage>
</organism>
<evidence type="ECO:0000256" key="2">
    <source>
        <dbReference type="ARBA" id="ARBA00022692"/>
    </source>
</evidence>
<dbReference type="EMBL" id="SJPQ01000001">
    <property type="protein sequence ID" value="TWT90799.1"/>
    <property type="molecule type" value="Genomic_DNA"/>
</dbReference>
<evidence type="ECO:0000313" key="6">
    <source>
        <dbReference type="EMBL" id="TWT90799.1"/>
    </source>
</evidence>
<dbReference type="OrthoDB" id="242980at2"/>
<dbReference type="GO" id="GO:0016020">
    <property type="term" value="C:membrane"/>
    <property type="evidence" value="ECO:0007669"/>
    <property type="project" value="UniProtKB-SubCell"/>
</dbReference>
<dbReference type="AlphaFoldDB" id="A0A5C5ZTJ4"/>
<keyword evidence="2 5" id="KW-0812">Transmembrane</keyword>
<protein>
    <submittedName>
        <fullName evidence="6">Prenyltransferase</fullName>
    </submittedName>
</protein>
<evidence type="ECO:0000256" key="1">
    <source>
        <dbReference type="ARBA" id="ARBA00004141"/>
    </source>
</evidence>
<dbReference type="Pfam" id="PF01040">
    <property type="entry name" value="UbiA"/>
    <property type="match status" value="1"/>
</dbReference>
<feature type="transmembrane region" description="Helical" evidence="5">
    <location>
        <begin position="232"/>
        <end position="249"/>
    </location>
</feature>
<feature type="transmembrane region" description="Helical" evidence="5">
    <location>
        <begin position="261"/>
        <end position="279"/>
    </location>
</feature>
<dbReference type="GO" id="GO:0016765">
    <property type="term" value="F:transferase activity, transferring alkyl or aryl (other than methyl) groups"/>
    <property type="evidence" value="ECO:0007669"/>
    <property type="project" value="InterPro"/>
</dbReference>
<keyword evidence="7" id="KW-1185">Reference proteome</keyword>
<name>A0A5C5ZTJ4_9BACT</name>
<evidence type="ECO:0000313" key="7">
    <source>
        <dbReference type="Proteomes" id="UP000315440"/>
    </source>
</evidence>
<gene>
    <name evidence="6" type="ORF">Mal64_11960</name>
</gene>
<keyword evidence="3 5" id="KW-1133">Transmembrane helix</keyword>
<feature type="transmembrane region" description="Helical" evidence="5">
    <location>
        <begin position="101"/>
        <end position="127"/>
    </location>
</feature>
<feature type="transmembrane region" description="Helical" evidence="5">
    <location>
        <begin position="139"/>
        <end position="158"/>
    </location>
</feature>
<dbReference type="Proteomes" id="UP000315440">
    <property type="component" value="Unassembled WGS sequence"/>
</dbReference>
<evidence type="ECO:0000256" key="4">
    <source>
        <dbReference type="ARBA" id="ARBA00023136"/>
    </source>
</evidence>